<organism evidence="2 3">
    <name type="scientific">Chelatococcus sambhunathii</name>
    <dbReference type="NCBI Taxonomy" id="363953"/>
    <lineage>
        <taxon>Bacteria</taxon>
        <taxon>Pseudomonadati</taxon>
        <taxon>Pseudomonadota</taxon>
        <taxon>Alphaproteobacteria</taxon>
        <taxon>Hyphomicrobiales</taxon>
        <taxon>Chelatococcaceae</taxon>
        <taxon>Chelatococcus</taxon>
    </lineage>
</organism>
<evidence type="ECO:0000256" key="1">
    <source>
        <dbReference type="SAM" id="Phobius"/>
    </source>
</evidence>
<dbReference type="EMBL" id="CYHC01000006">
    <property type="protein sequence ID" value="CUA88978.1"/>
    <property type="molecule type" value="Genomic_DNA"/>
</dbReference>
<gene>
    <name evidence="2" type="ORF">Ga0061061_10671</name>
</gene>
<feature type="transmembrane region" description="Helical" evidence="1">
    <location>
        <begin position="12"/>
        <end position="38"/>
    </location>
</feature>
<name>A0ABM9U7I4_9HYPH</name>
<reference evidence="2 3" key="1">
    <citation type="submission" date="2015-08" db="EMBL/GenBank/DDBJ databases">
        <authorList>
            <person name="Varghese N."/>
        </authorList>
    </citation>
    <scope>NUCLEOTIDE SEQUENCE [LARGE SCALE GENOMIC DNA]</scope>
    <source>
        <strain evidence="2 3">DSM 18167</strain>
    </source>
</reference>
<evidence type="ECO:0000313" key="3">
    <source>
        <dbReference type="Proteomes" id="UP000182178"/>
    </source>
</evidence>
<protein>
    <recommendedName>
        <fullName evidence="4">Histidine kinase</fullName>
    </recommendedName>
</protein>
<sequence length="56" mass="6317">MDFDGRFRHVPTLFRFLFVVGLVVGAVYAGMFALATFVEPQEREITVTIPNSRLGK</sequence>
<evidence type="ECO:0008006" key="4">
    <source>
        <dbReference type="Google" id="ProtNLM"/>
    </source>
</evidence>
<dbReference type="Proteomes" id="UP000182178">
    <property type="component" value="Unassembled WGS sequence"/>
</dbReference>
<keyword evidence="1" id="KW-0812">Transmembrane</keyword>
<accession>A0ABM9U7I4</accession>
<keyword evidence="3" id="KW-1185">Reference proteome</keyword>
<evidence type="ECO:0000313" key="2">
    <source>
        <dbReference type="EMBL" id="CUA88978.1"/>
    </source>
</evidence>
<proteinExistence type="predicted"/>
<keyword evidence="1" id="KW-0472">Membrane</keyword>
<keyword evidence="1" id="KW-1133">Transmembrane helix</keyword>
<comment type="caution">
    <text evidence="2">The sequence shown here is derived from an EMBL/GenBank/DDBJ whole genome shotgun (WGS) entry which is preliminary data.</text>
</comment>